<feature type="domain" description="Stability determinant" evidence="1">
    <location>
        <begin position="16"/>
        <end position="47"/>
    </location>
</feature>
<protein>
    <submittedName>
        <fullName evidence="2">Capsular polysaccharide biosynthesis protein</fullName>
    </submittedName>
</protein>
<evidence type="ECO:0000313" key="4">
    <source>
        <dbReference type="Proteomes" id="UP000050490"/>
    </source>
</evidence>
<gene>
    <name evidence="2" type="ORF">ALO70_200056</name>
    <name evidence="3" type="ORF">ALQ86_200073</name>
</gene>
<dbReference type="InterPro" id="IPR048851">
    <property type="entry name" value="PaaA2_dom"/>
</dbReference>
<proteinExistence type="predicted"/>
<evidence type="ECO:0000313" key="2">
    <source>
        <dbReference type="EMBL" id="KPX34379.1"/>
    </source>
</evidence>
<accession>A0A0P9QQH9</accession>
<dbReference type="AlphaFoldDB" id="A0A0P9QQH9"/>
<name>A0A0P9QQH9_PSEA0</name>
<dbReference type="EMBL" id="LJQI01000127">
    <property type="protein sequence ID" value="KPX34379.1"/>
    <property type="molecule type" value="Genomic_DNA"/>
</dbReference>
<dbReference type="Proteomes" id="UP000050490">
    <property type="component" value="Unassembled WGS sequence"/>
</dbReference>
<reference evidence="3 5" key="2">
    <citation type="submission" date="2018-08" db="EMBL/GenBank/DDBJ databases">
        <title>Recombination of ecologically and evolutionarily significant loci maintains genetic cohesion in the Pseudomonas syringae species complex.</title>
        <authorList>
            <person name="Dillon M."/>
            <person name="Thakur S."/>
            <person name="Almeida R.N.D."/>
            <person name="Weir B.S."/>
            <person name="Guttman D.S."/>
        </authorList>
    </citation>
    <scope>NUCLEOTIDE SEQUENCE [LARGE SCALE GENOMIC DNA]</scope>
    <source>
        <strain evidence="3 5">ICMP 8636</strain>
    </source>
</reference>
<sequence>MSIQLDPRVSEFETQEQADNYDRWFRLRIERSLADPRPPVPHDEAMARVRAMIGVVSRNPRNFRHGREASTGAD</sequence>
<dbReference type="Proteomes" id="UP000272627">
    <property type="component" value="Unassembled WGS sequence"/>
</dbReference>
<dbReference type="Gene3D" id="6.20.450.20">
    <property type="match status" value="1"/>
</dbReference>
<comment type="caution">
    <text evidence="2">The sequence shown here is derived from an EMBL/GenBank/DDBJ whole genome shotgun (WGS) entry which is preliminary data.</text>
</comment>
<dbReference type="Pfam" id="PF21217">
    <property type="entry name" value="PaaA2"/>
    <property type="match status" value="1"/>
</dbReference>
<evidence type="ECO:0000313" key="5">
    <source>
        <dbReference type="Proteomes" id="UP000272627"/>
    </source>
</evidence>
<dbReference type="EMBL" id="RBOA01000495">
    <property type="protein sequence ID" value="RML94889.1"/>
    <property type="molecule type" value="Genomic_DNA"/>
</dbReference>
<evidence type="ECO:0000259" key="1">
    <source>
        <dbReference type="Pfam" id="PF21217"/>
    </source>
</evidence>
<reference evidence="2 4" key="1">
    <citation type="submission" date="2015-09" db="EMBL/GenBank/DDBJ databases">
        <title>Genome announcement of multiple Pseudomonas syringae strains.</title>
        <authorList>
            <person name="Thakur S."/>
            <person name="Wang P.W."/>
            <person name="Gong Y."/>
            <person name="Weir B.S."/>
            <person name="Guttman D.S."/>
        </authorList>
    </citation>
    <scope>NUCLEOTIDE SEQUENCE [LARGE SCALE GENOMIC DNA]</scope>
    <source>
        <strain evidence="2 4">ICMP4455</strain>
    </source>
</reference>
<organism evidence="2 4">
    <name type="scientific">Pseudomonas amygdali pv. eriobotryae</name>
    <dbReference type="NCBI Taxonomy" id="129137"/>
    <lineage>
        <taxon>Bacteria</taxon>
        <taxon>Pseudomonadati</taxon>
        <taxon>Pseudomonadota</taxon>
        <taxon>Gammaproteobacteria</taxon>
        <taxon>Pseudomonadales</taxon>
        <taxon>Pseudomonadaceae</taxon>
        <taxon>Pseudomonas</taxon>
        <taxon>Pseudomonas amygdali</taxon>
    </lineage>
</organism>
<evidence type="ECO:0000313" key="3">
    <source>
        <dbReference type="EMBL" id="RML94889.1"/>
    </source>
</evidence>
<dbReference type="RefSeq" id="WP_057420971.1">
    <property type="nucleotide sequence ID" value="NZ_BMZY01000095.1"/>
</dbReference>
<dbReference type="PATRIC" id="fig|129137.4.peg.4982"/>